<accession>A0A9N7N0G9</accession>
<comment type="similarity">
    <text evidence="9">Belongs to the early nodulin-like (ENODL) family.</text>
</comment>
<dbReference type="CDD" id="cd11019">
    <property type="entry name" value="OsENODL1_like"/>
    <property type="match status" value="1"/>
</dbReference>
<protein>
    <submittedName>
        <fullName evidence="13">Early nodulin-like protein 1</fullName>
    </submittedName>
</protein>
<evidence type="ECO:0000256" key="6">
    <source>
        <dbReference type="ARBA" id="ARBA00023157"/>
    </source>
</evidence>
<reference evidence="13" key="1">
    <citation type="submission" date="2019-12" db="EMBL/GenBank/DDBJ databases">
        <authorList>
            <person name="Scholes J."/>
        </authorList>
    </citation>
    <scope>NUCLEOTIDE SEQUENCE</scope>
</reference>
<keyword evidence="6" id="KW-1015">Disulfide bond</keyword>
<comment type="subcellular location">
    <subcellularLocation>
        <location evidence="1">Cell membrane</location>
        <topology evidence="1">Lipid-anchor</topology>
        <topology evidence="1">GPI-anchor</topology>
    </subcellularLocation>
</comment>
<dbReference type="OrthoDB" id="1937044at2759"/>
<evidence type="ECO:0000256" key="2">
    <source>
        <dbReference type="ARBA" id="ARBA00022475"/>
    </source>
</evidence>
<keyword evidence="4 11" id="KW-0732">Signal</keyword>
<comment type="caution">
    <text evidence="13">The sequence shown here is derived from an EMBL/GenBank/DDBJ whole genome shotgun (WGS) entry which is preliminary data.</text>
</comment>
<dbReference type="InterPro" id="IPR041846">
    <property type="entry name" value="ENL_dom"/>
</dbReference>
<dbReference type="GO" id="GO:0098552">
    <property type="term" value="C:side of membrane"/>
    <property type="evidence" value="ECO:0007669"/>
    <property type="project" value="UniProtKB-KW"/>
</dbReference>
<feature type="domain" description="Phytocyanin" evidence="12">
    <location>
        <begin position="26"/>
        <end position="129"/>
    </location>
</feature>
<dbReference type="InterPro" id="IPR039391">
    <property type="entry name" value="Phytocyanin-like"/>
</dbReference>
<dbReference type="GO" id="GO:0005886">
    <property type="term" value="C:plasma membrane"/>
    <property type="evidence" value="ECO:0007669"/>
    <property type="project" value="UniProtKB-SubCell"/>
</dbReference>
<evidence type="ECO:0000256" key="4">
    <source>
        <dbReference type="ARBA" id="ARBA00022729"/>
    </source>
</evidence>
<dbReference type="InterPro" id="IPR008972">
    <property type="entry name" value="Cupredoxin"/>
</dbReference>
<keyword evidence="7" id="KW-0325">Glycoprotein</keyword>
<evidence type="ECO:0000256" key="7">
    <source>
        <dbReference type="ARBA" id="ARBA00023180"/>
    </source>
</evidence>
<keyword evidence="2" id="KW-1003">Cell membrane</keyword>
<dbReference type="Proteomes" id="UP001153555">
    <property type="component" value="Unassembled WGS sequence"/>
</dbReference>
<dbReference type="PANTHER" id="PTHR33021">
    <property type="entry name" value="BLUE COPPER PROTEIN"/>
    <property type="match status" value="1"/>
</dbReference>
<organism evidence="13 14">
    <name type="scientific">Striga hermonthica</name>
    <name type="common">Purple witchweed</name>
    <name type="synonym">Buchnera hermonthica</name>
    <dbReference type="NCBI Taxonomy" id="68872"/>
    <lineage>
        <taxon>Eukaryota</taxon>
        <taxon>Viridiplantae</taxon>
        <taxon>Streptophyta</taxon>
        <taxon>Embryophyta</taxon>
        <taxon>Tracheophyta</taxon>
        <taxon>Spermatophyta</taxon>
        <taxon>Magnoliopsida</taxon>
        <taxon>eudicotyledons</taxon>
        <taxon>Gunneridae</taxon>
        <taxon>Pentapetalae</taxon>
        <taxon>asterids</taxon>
        <taxon>lamiids</taxon>
        <taxon>Lamiales</taxon>
        <taxon>Orobanchaceae</taxon>
        <taxon>Buchnereae</taxon>
        <taxon>Striga</taxon>
    </lineage>
</organism>
<gene>
    <name evidence="13" type="ORF">SHERM_19096</name>
</gene>
<dbReference type="InterPro" id="IPR003245">
    <property type="entry name" value="Phytocyanin_dom"/>
</dbReference>
<feature type="signal peptide" evidence="11">
    <location>
        <begin position="1"/>
        <end position="25"/>
    </location>
</feature>
<evidence type="ECO:0000313" key="13">
    <source>
        <dbReference type="EMBL" id="CAA0821094.1"/>
    </source>
</evidence>
<dbReference type="Pfam" id="PF02298">
    <property type="entry name" value="Cu_bind_like"/>
    <property type="match status" value="1"/>
</dbReference>
<evidence type="ECO:0000256" key="10">
    <source>
        <dbReference type="SAM" id="MobiDB-lite"/>
    </source>
</evidence>
<evidence type="ECO:0000256" key="1">
    <source>
        <dbReference type="ARBA" id="ARBA00004609"/>
    </source>
</evidence>
<keyword evidence="5" id="KW-0472">Membrane</keyword>
<evidence type="ECO:0000259" key="12">
    <source>
        <dbReference type="PROSITE" id="PS51485"/>
    </source>
</evidence>
<name>A0A9N7N0G9_STRHE</name>
<dbReference type="AlphaFoldDB" id="A0A9N7N0G9"/>
<feature type="chain" id="PRO_5040132828" evidence="11">
    <location>
        <begin position="26"/>
        <end position="178"/>
    </location>
</feature>
<evidence type="ECO:0000313" key="14">
    <source>
        <dbReference type="Proteomes" id="UP001153555"/>
    </source>
</evidence>
<evidence type="ECO:0000256" key="11">
    <source>
        <dbReference type="SAM" id="SignalP"/>
    </source>
</evidence>
<evidence type="ECO:0000256" key="5">
    <source>
        <dbReference type="ARBA" id="ARBA00023136"/>
    </source>
</evidence>
<dbReference type="GO" id="GO:0009055">
    <property type="term" value="F:electron transfer activity"/>
    <property type="evidence" value="ECO:0007669"/>
    <property type="project" value="InterPro"/>
</dbReference>
<dbReference type="EMBL" id="CACSLK010020742">
    <property type="protein sequence ID" value="CAA0821094.1"/>
    <property type="molecule type" value="Genomic_DNA"/>
</dbReference>
<evidence type="ECO:0000256" key="3">
    <source>
        <dbReference type="ARBA" id="ARBA00022622"/>
    </source>
</evidence>
<dbReference type="FunFam" id="2.60.40.420:FF:000010">
    <property type="entry name" value="Early nodulin-like protein 1"/>
    <property type="match status" value="1"/>
</dbReference>
<proteinExistence type="inferred from homology"/>
<dbReference type="PROSITE" id="PS51485">
    <property type="entry name" value="PHYTOCYANIN"/>
    <property type="match status" value="1"/>
</dbReference>
<dbReference type="Gene3D" id="2.60.40.420">
    <property type="entry name" value="Cupredoxins - blue copper proteins"/>
    <property type="match status" value="1"/>
</dbReference>
<dbReference type="SUPFAM" id="SSF49503">
    <property type="entry name" value="Cupredoxins"/>
    <property type="match status" value="1"/>
</dbReference>
<evidence type="ECO:0000256" key="9">
    <source>
        <dbReference type="ARBA" id="ARBA00035011"/>
    </source>
</evidence>
<evidence type="ECO:0000256" key="8">
    <source>
        <dbReference type="ARBA" id="ARBA00023288"/>
    </source>
</evidence>
<keyword evidence="3" id="KW-0336">GPI-anchor</keyword>
<keyword evidence="14" id="KW-1185">Reference proteome</keyword>
<dbReference type="PANTHER" id="PTHR33021:SF505">
    <property type="entry name" value="EARLY NODULIN-LIKE PROTEIN 1"/>
    <property type="match status" value="1"/>
</dbReference>
<keyword evidence="8" id="KW-0449">Lipoprotein</keyword>
<sequence length="178" mass="19261">MGCFRKSLVPCLAVVFLFVISFCEAKDMVVGGSKSSWRVPSSPDEYNKWAERKRFHIGDSIVFRYDGKTDSVLRVTEEHYKSCNISNPIESYDDGHTRITLDKSGPFYFISGAHGHCGKDQKVEIRVISAKHGPSPAPSPAEDHNAPAPAPRKSGGDGLRAVFLVGLAAAAVGVLAVV</sequence>
<feature type="region of interest" description="Disordered" evidence="10">
    <location>
        <begin position="131"/>
        <end position="153"/>
    </location>
</feature>